<organism evidence="2 3">
    <name type="scientific">Mucor saturninus</name>
    <dbReference type="NCBI Taxonomy" id="64648"/>
    <lineage>
        <taxon>Eukaryota</taxon>
        <taxon>Fungi</taxon>
        <taxon>Fungi incertae sedis</taxon>
        <taxon>Mucoromycota</taxon>
        <taxon>Mucoromycotina</taxon>
        <taxon>Mucoromycetes</taxon>
        <taxon>Mucorales</taxon>
        <taxon>Mucorineae</taxon>
        <taxon>Mucoraceae</taxon>
        <taxon>Mucor</taxon>
    </lineage>
</organism>
<feature type="compositionally biased region" description="Basic and acidic residues" evidence="1">
    <location>
        <begin position="114"/>
        <end position="126"/>
    </location>
</feature>
<accession>A0A8H7QM88</accession>
<dbReference type="EMBL" id="JAEPRD010000175">
    <property type="protein sequence ID" value="KAG2195257.1"/>
    <property type="molecule type" value="Genomic_DNA"/>
</dbReference>
<feature type="region of interest" description="Disordered" evidence="1">
    <location>
        <begin position="71"/>
        <end position="126"/>
    </location>
</feature>
<feature type="region of interest" description="Disordered" evidence="1">
    <location>
        <begin position="144"/>
        <end position="179"/>
    </location>
</feature>
<feature type="compositionally biased region" description="Basic and acidic residues" evidence="1">
    <location>
        <begin position="144"/>
        <end position="155"/>
    </location>
</feature>
<dbReference type="Proteomes" id="UP000603453">
    <property type="component" value="Unassembled WGS sequence"/>
</dbReference>
<reference evidence="2" key="1">
    <citation type="submission" date="2020-12" db="EMBL/GenBank/DDBJ databases">
        <title>Metabolic potential, ecology and presence of endohyphal bacteria is reflected in genomic diversity of Mucoromycotina.</title>
        <authorList>
            <person name="Muszewska A."/>
            <person name="Okrasinska A."/>
            <person name="Steczkiewicz K."/>
            <person name="Drgas O."/>
            <person name="Orlowska M."/>
            <person name="Perlinska-Lenart U."/>
            <person name="Aleksandrzak-Piekarczyk T."/>
            <person name="Szatraj K."/>
            <person name="Zielenkiewicz U."/>
            <person name="Pilsyk S."/>
            <person name="Malc E."/>
            <person name="Mieczkowski P."/>
            <person name="Kruszewska J.S."/>
            <person name="Biernat P."/>
            <person name="Pawlowska J."/>
        </authorList>
    </citation>
    <scope>NUCLEOTIDE SEQUENCE</scope>
    <source>
        <strain evidence="2">WA0000017839</strain>
    </source>
</reference>
<feature type="compositionally biased region" description="Low complexity" evidence="1">
    <location>
        <begin position="30"/>
        <end position="39"/>
    </location>
</feature>
<feature type="region of interest" description="Disordered" evidence="1">
    <location>
        <begin position="15"/>
        <end position="39"/>
    </location>
</feature>
<dbReference type="AlphaFoldDB" id="A0A8H7QM88"/>
<keyword evidence="3" id="KW-1185">Reference proteome</keyword>
<evidence type="ECO:0000313" key="2">
    <source>
        <dbReference type="EMBL" id="KAG2195257.1"/>
    </source>
</evidence>
<evidence type="ECO:0000256" key="1">
    <source>
        <dbReference type="SAM" id="MobiDB-lite"/>
    </source>
</evidence>
<sequence length="179" mass="20188">MKRIKVNETLGVAPLFTRKEDQQTDEVQIPELPTPTEEPLAVEPLVTDTAVEPEVADAAVKSSVYATAYPTLQQQSNTTQQSNTIQQNNTTRQNNTPLSDSQDTLTNDGDDTDDCHHRTQSVEKELGPLHTFSELESIFKRRFADELEEEERGHDEEEEDDEEARAALNLMLQEFGDDL</sequence>
<proteinExistence type="predicted"/>
<feature type="compositionally biased region" description="Low complexity" evidence="1">
    <location>
        <begin position="73"/>
        <end position="96"/>
    </location>
</feature>
<comment type="caution">
    <text evidence="2">The sequence shown here is derived from an EMBL/GenBank/DDBJ whole genome shotgun (WGS) entry which is preliminary data.</text>
</comment>
<name>A0A8H7QM88_9FUNG</name>
<protein>
    <submittedName>
        <fullName evidence="2">Uncharacterized protein</fullName>
    </submittedName>
</protein>
<gene>
    <name evidence="2" type="ORF">INT47_007986</name>
</gene>
<evidence type="ECO:0000313" key="3">
    <source>
        <dbReference type="Proteomes" id="UP000603453"/>
    </source>
</evidence>